<sequence>MREKQVEQQLVQATKAIGGICLKLTSPSMAGIPDRVVLLPNGKIGFVEVKAQKKKPRPLQVYRMKQLTNLGFWCFVLDEIEQIGGILNEIQSA</sequence>
<evidence type="ECO:0000313" key="5">
    <source>
        <dbReference type="EMBL" id="SJZ94004.1"/>
    </source>
</evidence>
<proteinExistence type="predicted"/>
<dbReference type="SMART" id="SM00990">
    <property type="entry name" value="VRR_NUC"/>
    <property type="match status" value="1"/>
</dbReference>
<dbReference type="InterPro" id="IPR014883">
    <property type="entry name" value="VRR_NUC"/>
</dbReference>
<dbReference type="InterPro" id="IPR011856">
    <property type="entry name" value="tRNA_endonuc-like_dom_sf"/>
</dbReference>
<name>A0A1T4PQU5_9ENTE</name>
<dbReference type="OrthoDB" id="6706702at2"/>
<comment type="cofactor">
    <cofactor evidence="1">
        <name>Mg(2+)</name>
        <dbReference type="ChEBI" id="CHEBI:18420"/>
    </cofactor>
</comment>
<dbReference type="EMBL" id="FUXI01000022">
    <property type="protein sequence ID" value="SJZ94004.1"/>
    <property type="molecule type" value="Genomic_DNA"/>
</dbReference>
<evidence type="ECO:0000256" key="1">
    <source>
        <dbReference type="ARBA" id="ARBA00001946"/>
    </source>
</evidence>
<dbReference type="Gene3D" id="3.40.1350.10">
    <property type="match status" value="1"/>
</dbReference>
<evidence type="ECO:0000256" key="3">
    <source>
        <dbReference type="ARBA" id="ARBA00022801"/>
    </source>
</evidence>
<evidence type="ECO:0000313" key="6">
    <source>
        <dbReference type="Proteomes" id="UP000190328"/>
    </source>
</evidence>
<dbReference type="AlphaFoldDB" id="A0A1T4PQU5"/>
<organism evidence="5 6">
    <name type="scientific">Pilibacter termitis</name>
    <dbReference type="NCBI Taxonomy" id="263852"/>
    <lineage>
        <taxon>Bacteria</taxon>
        <taxon>Bacillati</taxon>
        <taxon>Bacillota</taxon>
        <taxon>Bacilli</taxon>
        <taxon>Lactobacillales</taxon>
        <taxon>Enterococcaceae</taxon>
        <taxon>Pilibacter</taxon>
    </lineage>
</organism>
<dbReference type="STRING" id="263852.SAMN02745116_01898"/>
<protein>
    <recommendedName>
        <fullName evidence="4">VRR-NUC domain-containing protein</fullName>
    </recommendedName>
</protein>
<dbReference type="GO" id="GO:0003676">
    <property type="term" value="F:nucleic acid binding"/>
    <property type="evidence" value="ECO:0007669"/>
    <property type="project" value="InterPro"/>
</dbReference>
<dbReference type="Proteomes" id="UP000190328">
    <property type="component" value="Unassembled WGS sequence"/>
</dbReference>
<accession>A0A1T4PQU5</accession>
<dbReference type="GO" id="GO:0004518">
    <property type="term" value="F:nuclease activity"/>
    <property type="evidence" value="ECO:0007669"/>
    <property type="project" value="UniProtKB-KW"/>
</dbReference>
<keyword evidence="6" id="KW-1185">Reference proteome</keyword>
<evidence type="ECO:0000259" key="4">
    <source>
        <dbReference type="SMART" id="SM00990"/>
    </source>
</evidence>
<keyword evidence="2" id="KW-0540">Nuclease</keyword>
<dbReference type="RefSeq" id="WP_078807819.1">
    <property type="nucleotide sequence ID" value="NZ_FUXI01000022.1"/>
</dbReference>
<gene>
    <name evidence="5" type="ORF">SAMN02745116_01898</name>
</gene>
<keyword evidence="3" id="KW-0378">Hydrolase</keyword>
<feature type="domain" description="VRR-NUC" evidence="4">
    <location>
        <begin position="1"/>
        <end position="81"/>
    </location>
</feature>
<reference evidence="5 6" key="1">
    <citation type="submission" date="2017-02" db="EMBL/GenBank/DDBJ databases">
        <authorList>
            <person name="Peterson S.W."/>
        </authorList>
    </citation>
    <scope>NUCLEOTIDE SEQUENCE [LARGE SCALE GENOMIC DNA]</scope>
    <source>
        <strain evidence="5 6">ATCC BAA-1030</strain>
    </source>
</reference>
<evidence type="ECO:0000256" key="2">
    <source>
        <dbReference type="ARBA" id="ARBA00022722"/>
    </source>
</evidence>
<dbReference type="GO" id="GO:0016788">
    <property type="term" value="F:hydrolase activity, acting on ester bonds"/>
    <property type="evidence" value="ECO:0007669"/>
    <property type="project" value="InterPro"/>
</dbReference>